<keyword evidence="8" id="KW-0234">DNA repair</keyword>
<dbReference type="GO" id="GO:0006281">
    <property type="term" value="P:DNA repair"/>
    <property type="evidence" value="ECO:0007669"/>
    <property type="project" value="UniProtKB-KW"/>
</dbReference>
<feature type="site" description="Histone H3K4me3 binding" evidence="13">
    <location>
        <position position="408"/>
    </location>
</feature>
<dbReference type="PANTHER" id="PTHR10333">
    <property type="entry name" value="INHIBITOR OF GROWTH PROTEIN"/>
    <property type="match status" value="1"/>
</dbReference>
<dbReference type="InterPro" id="IPR013083">
    <property type="entry name" value="Znf_RING/FYVE/PHD"/>
</dbReference>
<dbReference type="Gene3D" id="3.30.40.10">
    <property type="entry name" value="Zinc/RING finger domain, C3HC4 (zinc finger)"/>
    <property type="match status" value="1"/>
</dbReference>
<evidence type="ECO:0000256" key="3">
    <source>
        <dbReference type="ARBA" id="ARBA00022723"/>
    </source>
</evidence>
<dbReference type="InterPro" id="IPR019786">
    <property type="entry name" value="Zinc_finger_PHD-type_CS"/>
</dbReference>
<evidence type="ECO:0000256" key="6">
    <source>
        <dbReference type="ARBA" id="ARBA00022833"/>
    </source>
</evidence>
<evidence type="ECO:0000313" key="19">
    <source>
        <dbReference type="EMBL" id="WPH01273.1"/>
    </source>
</evidence>
<dbReference type="SMART" id="SM00249">
    <property type="entry name" value="PHD"/>
    <property type="match status" value="1"/>
</dbReference>
<evidence type="ECO:0000256" key="16">
    <source>
        <dbReference type="RuleBase" id="RU361213"/>
    </source>
</evidence>
<evidence type="ECO:0000256" key="13">
    <source>
        <dbReference type="PIRSR" id="PIRSR628651-50"/>
    </source>
</evidence>
<evidence type="ECO:0000313" key="20">
    <source>
        <dbReference type="Proteomes" id="UP001303373"/>
    </source>
</evidence>
<evidence type="ECO:0000256" key="7">
    <source>
        <dbReference type="ARBA" id="ARBA00022853"/>
    </source>
</evidence>
<keyword evidence="4" id="KW-0227">DNA damage</keyword>
<sequence>MNLAAPEDAASVLEQFVHDVANTPAEITHLLEEIQAKDMQITSLKDDIAKRDAQLQKWVRINGSHVLNPKEADFSKAINDRYDKCEILQAEKCGLSEKALIVLERQLKRMDIGLRSLAAREEFPSDWGGPTLLSGTVTGVNTPVPGAAAALNNGPLQAVSGNAGPGGANTPNIANAAQLRMAQAAAASRTPGQTTPNAARAQRESSTEANKRRRLNISLGSVPAAPSGLRQPSLGPGTPKPGTPNPTANTSRAGSAQPRPSAIGAQKKGTAPVALNLNRKVAPHQAAAANAAAANARKRDRKGNKKNSDRRRQLTNSRATPSTNASLSDGSDNESSASPTPSSLPRSQADGAADKTSRHKTGTRSGRDSIGGGDDEDDENDDQLYCYCQKVSFGDMVGCDNDNCDFQWFHWGCVGLKSEPDPSGEWLCPTCRKLPRHQLVISKG</sequence>
<keyword evidence="20" id="KW-1185">Reference proteome</keyword>
<feature type="domain" description="PHD-type" evidence="18">
    <location>
        <begin position="383"/>
        <end position="434"/>
    </location>
</feature>
<dbReference type="InterPro" id="IPR024610">
    <property type="entry name" value="ING_N_histone-binding"/>
</dbReference>
<dbReference type="CDD" id="cd16858">
    <property type="entry name" value="ING_ING3_Yng2p"/>
    <property type="match status" value="1"/>
</dbReference>
<feature type="region of interest" description="Disordered" evidence="17">
    <location>
        <begin position="180"/>
        <end position="267"/>
    </location>
</feature>
<dbReference type="Pfam" id="PF12998">
    <property type="entry name" value="ING"/>
    <property type="match status" value="1"/>
</dbReference>
<dbReference type="EMBL" id="CP138584">
    <property type="protein sequence ID" value="WPH01273.1"/>
    <property type="molecule type" value="Genomic_DNA"/>
</dbReference>
<feature type="binding site" evidence="14">
    <location>
        <position position="428"/>
    </location>
    <ligand>
        <name>Zn(2+)</name>
        <dbReference type="ChEBI" id="CHEBI:29105"/>
        <label>2</label>
    </ligand>
</feature>
<dbReference type="PANTHER" id="PTHR10333:SF100">
    <property type="entry name" value="CHROMATIN MODIFICATION-RELATED PROTEIN YNG2"/>
    <property type="match status" value="1"/>
</dbReference>
<evidence type="ECO:0000259" key="18">
    <source>
        <dbReference type="PROSITE" id="PS50016"/>
    </source>
</evidence>
<keyword evidence="6 14" id="KW-0862">Zinc</keyword>
<accession>A0AAQ3RCF7</accession>
<evidence type="ECO:0000256" key="12">
    <source>
        <dbReference type="ARBA" id="ARBA00037044"/>
    </source>
</evidence>
<feature type="compositionally biased region" description="Basic residues" evidence="17">
    <location>
        <begin position="296"/>
        <end position="305"/>
    </location>
</feature>
<keyword evidence="10" id="KW-0469">Meiosis</keyword>
<dbReference type="PROSITE" id="PS50016">
    <property type="entry name" value="ZF_PHD_2"/>
    <property type="match status" value="1"/>
</dbReference>
<dbReference type="InterPro" id="IPR001965">
    <property type="entry name" value="Znf_PHD"/>
</dbReference>
<dbReference type="AlphaFoldDB" id="A0AAQ3RCF7"/>
<feature type="compositionally biased region" description="Basic and acidic residues" evidence="17">
    <location>
        <begin position="201"/>
        <end position="210"/>
    </location>
</feature>
<dbReference type="GO" id="GO:0005634">
    <property type="term" value="C:nucleus"/>
    <property type="evidence" value="ECO:0007669"/>
    <property type="project" value="UniProtKB-SubCell"/>
</dbReference>
<dbReference type="InterPro" id="IPR028651">
    <property type="entry name" value="ING_fam"/>
</dbReference>
<evidence type="ECO:0000256" key="9">
    <source>
        <dbReference type="ARBA" id="ARBA00023242"/>
    </source>
</evidence>
<dbReference type="PROSITE" id="PS01359">
    <property type="entry name" value="ZF_PHD_1"/>
    <property type="match status" value="1"/>
</dbReference>
<evidence type="ECO:0000256" key="14">
    <source>
        <dbReference type="PIRSR" id="PIRSR628651-51"/>
    </source>
</evidence>
<feature type="binding site" evidence="14">
    <location>
        <position position="404"/>
    </location>
    <ligand>
        <name>Zn(2+)</name>
        <dbReference type="ChEBI" id="CHEBI:29105"/>
        <label>2</label>
    </ligand>
</feature>
<keyword evidence="5 15" id="KW-0863">Zinc-finger</keyword>
<feature type="compositionally biased region" description="Low complexity" evidence="17">
    <location>
        <begin position="286"/>
        <end position="295"/>
    </location>
</feature>
<comment type="domain">
    <text evidence="16">The PHD-type zinc finger mediates the binding to H3K4me3.</text>
</comment>
<dbReference type="CDD" id="cd15505">
    <property type="entry name" value="PHD_ING"/>
    <property type="match status" value="1"/>
</dbReference>
<evidence type="ECO:0000256" key="2">
    <source>
        <dbReference type="ARBA" id="ARBA00010210"/>
    </source>
</evidence>
<feature type="binding site" evidence="14">
    <location>
        <position position="388"/>
    </location>
    <ligand>
        <name>Zn(2+)</name>
        <dbReference type="ChEBI" id="CHEBI:29105"/>
        <label>1</label>
    </ligand>
</feature>
<feature type="binding site" evidence="14">
    <location>
        <position position="399"/>
    </location>
    <ligand>
        <name>Zn(2+)</name>
        <dbReference type="ChEBI" id="CHEBI:29105"/>
        <label>2</label>
    </ligand>
</feature>
<dbReference type="GO" id="GO:0035267">
    <property type="term" value="C:NuA4 histone acetyltransferase complex"/>
    <property type="evidence" value="ECO:0007669"/>
    <property type="project" value="TreeGrafter"/>
</dbReference>
<feature type="site" description="Histone H3K4me3 binding" evidence="13">
    <location>
        <position position="400"/>
    </location>
</feature>
<dbReference type="Gene3D" id="6.10.140.1740">
    <property type="match status" value="1"/>
</dbReference>
<evidence type="ECO:0000256" key="8">
    <source>
        <dbReference type="ARBA" id="ARBA00023204"/>
    </source>
</evidence>
<dbReference type="GO" id="GO:0008270">
    <property type="term" value="F:zinc ion binding"/>
    <property type="evidence" value="ECO:0007669"/>
    <property type="project" value="UniProtKB-KW"/>
</dbReference>
<comment type="subunit">
    <text evidence="16">Component of an histone acetyltransferase complex. Interacts with H3K4me3 and to a lesser extent with H3K4me2.</text>
</comment>
<reference evidence="19 20" key="1">
    <citation type="submission" date="2023-11" db="EMBL/GenBank/DDBJ databases">
        <title>An acidophilic fungus is an integral part of prey digestion in a carnivorous sundew plant.</title>
        <authorList>
            <person name="Tsai I.J."/>
        </authorList>
    </citation>
    <scope>NUCLEOTIDE SEQUENCE [LARGE SCALE GENOMIC DNA]</scope>
    <source>
        <strain evidence="19">169a</strain>
    </source>
</reference>
<feature type="site" description="Histone H3K4me3 binding" evidence="13">
    <location>
        <position position="385"/>
    </location>
</feature>
<evidence type="ECO:0000256" key="4">
    <source>
        <dbReference type="ARBA" id="ARBA00022763"/>
    </source>
</evidence>
<proteinExistence type="inferred from homology"/>
<evidence type="ECO:0000256" key="5">
    <source>
        <dbReference type="ARBA" id="ARBA00022771"/>
    </source>
</evidence>
<keyword evidence="11" id="KW-0131">Cell cycle</keyword>
<keyword evidence="3 14" id="KW-0479">Metal-binding</keyword>
<keyword evidence="7 16" id="KW-0156">Chromatin regulator</keyword>
<feature type="site" description="Histone H3K4me3 binding" evidence="13">
    <location>
        <position position="396"/>
    </location>
</feature>
<comment type="function">
    <text evidence="12">Component of the NuA4 histone acetyltransferase complex which is involved in transcriptional activation of selected genes principally by acetylation of nucleosomal histone H4 and H2A. The NuA4 complex is also involved in DNA repair. Involved in cell cycle progression and meiosis.</text>
</comment>
<gene>
    <name evidence="19" type="ORF">R9X50_00411100</name>
</gene>
<feature type="binding site" evidence="14">
    <location>
        <position position="386"/>
    </location>
    <ligand>
        <name>Zn(2+)</name>
        <dbReference type="ChEBI" id="CHEBI:29105"/>
        <label>1</label>
    </ligand>
</feature>
<organism evidence="19 20">
    <name type="scientific">Acrodontium crateriforme</name>
    <dbReference type="NCBI Taxonomy" id="150365"/>
    <lineage>
        <taxon>Eukaryota</taxon>
        <taxon>Fungi</taxon>
        <taxon>Dikarya</taxon>
        <taxon>Ascomycota</taxon>
        <taxon>Pezizomycotina</taxon>
        <taxon>Dothideomycetes</taxon>
        <taxon>Dothideomycetidae</taxon>
        <taxon>Mycosphaerellales</taxon>
        <taxon>Teratosphaeriaceae</taxon>
        <taxon>Acrodontium</taxon>
    </lineage>
</organism>
<comment type="function">
    <text evidence="16">Component of an histone acetyltransferase complex.</text>
</comment>
<feature type="compositionally biased region" description="Polar residues" evidence="17">
    <location>
        <begin position="314"/>
        <end position="346"/>
    </location>
</feature>
<dbReference type="SMART" id="SM01408">
    <property type="entry name" value="ING"/>
    <property type="match status" value="1"/>
</dbReference>
<keyword evidence="9 16" id="KW-0539">Nucleus</keyword>
<feature type="binding site" evidence="14">
    <location>
        <position position="413"/>
    </location>
    <ligand>
        <name>Zn(2+)</name>
        <dbReference type="ChEBI" id="CHEBI:29105"/>
        <label>1</label>
    </ligand>
</feature>
<evidence type="ECO:0000256" key="1">
    <source>
        <dbReference type="ARBA" id="ARBA00004123"/>
    </source>
</evidence>
<comment type="subcellular location">
    <subcellularLocation>
        <location evidence="1 16">Nucleus</location>
    </subcellularLocation>
</comment>
<comment type="similarity">
    <text evidence="2 16">Belongs to the ING family.</text>
</comment>
<dbReference type="InterPro" id="IPR019787">
    <property type="entry name" value="Znf_PHD-finger"/>
</dbReference>
<feature type="binding site" evidence="14">
    <location>
        <position position="431"/>
    </location>
    <ligand>
        <name>Zn(2+)</name>
        <dbReference type="ChEBI" id="CHEBI:29105"/>
        <label>2</label>
    </ligand>
</feature>
<evidence type="ECO:0000256" key="15">
    <source>
        <dbReference type="PROSITE-ProRule" id="PRU00146"/>
    </source>
</evidence>
<feature type="binding site" evidence="14">
    <location>
        <position position="410"/>
    </location>
    <ligand>
        <name>Zn(2+)</name>
        <dbReference type="ChEBI" id="CHEBI:29105"/>
        <label>1</label>
    </ligand>
</feature>
<evidence type="ECO:0000256" key="10">
    <source>
        <dbReference type="ARBA" id="ARBA00023254"/>
    </source>
</evidence>
<evidence type="ECO:0000256" key="17">
    <source>
        <dbReference type="SAM" id="MobiDB-lite"/>
    </source>
</evidence>
<feature type="region of interest" description="Disordered" evidence="17">
    <location>
        <begin position="283"/>
        <end position="378"/>
    </location>
</feature>
<dbReference type="Proteomes" id="UP001303373">
    <property type="component" value="Chromosome 5"/>
</dbReference>
<evidence type="ECO:0000256" key="11">
    <source>
        <dbReference type="ARBA" id="ARBA00023306"/>
    </source>
</evidence>
<dbReference type="InterPro" id="IPR011011">
    <property type="entry name" value="Znf_FYVE_PHD"/>
</dbReference>
<dbReference type="GO" id="GO:0051321">
    <property type="term" value="P:meiotic cell cycle"/>
    <property type="evidence" value="ECO:0007669"/>
    <property type="project" value="UniProtKB-KW"/>
</dbReference>
<dbReference type="SUPFAM" id="SSF57903">
    <property type="entry name" value="FYVE/PHD zinc finger"/>
    <property type="match status" value="1"/>
</dbReference>
<dbReference type="GO" id="GO:0006325">
    <property type="term" value="P:chromatin organization"/>
    <property type="evidence" value="ECO:0007669"/>
    <property type="project" value="UniProtKB-KW"/>
</dbReference>
<dbReference type="GO" id="GO:0006355">
    <property type="term" value="P:regulation of DNA-templated transcription"/>
    <property type="evidence" value="ECO:0007669"/>
    <property type="project" value="TreeGrafter"/>
</dbReference>
<protein>
    <recommendedName>
        <fullName evidence="16">Chromatin modification-related protein</fullName>
    </recommendedName>
</protein>
<name>A0AAQ3RCF7_9PEZI</name>